<dbReference type="Pfam" id="PF21747">
    <property type="entry name" value="YpoC"/>
    <property type="match status" value="1"/>
</dbReference>
<comment type="caution">
    <text evidence="2">The sequence shown here is derived from an EMBL/GenBank/DDBJ whole genome shotgun (WGS) entry which is preliminary data.</text>
</comment>
<dbReference type="EMBL" id="VTER01000004">
    <property type="protein sequence ID" value="TYS49273.1"/>
    <property type="molecule type" value="Genomic_DNA"/>
</dbReference>
<proteinExistence type="predicted"/>
<evidence type="ECO:0000259" key="1">
    <source>
        <dbReference type="Pfam" id="PF21747"/>
    </source>
</evidence>
<sequence length="176" mass="20460">MADSEKIMLQVSPEVSHPFLMGEEEAWDPAWADEFKADAIFIYEIAFYNGIEALRPWEKAEEFFPARIEQWGEVKSSISALHEKRERSGLAELMRSAIGLFVQMLFWTNGQPARLDTPEEFMLLNVKPANLNERLEFVLSRPLLYHSFIQLCELQAELEKQRQKKASIEKAFKHKA</sequence>
<protein>
    <recommendedName>
        <fullName evidence="1">YpoC-like domain-containing protein</fullName>
    </recommendedName>
</protein>
<dbReference type="RefSeq" id="WP_148974410.1">
    <property type="nucleotide sequence ID" value="NZ_JBNIKT010000015.1"/>
</dbReference>
<evidence type="ECO:0000313" key="2">
    <source>
        <dbReference type="EMBL" id="TYS49273.1"/>
    </source>
</evidence>
<evidence type="ECO:0000313" key="3">
    <source>
        <dbReference type="Proteomes" id="UP000322139"/>
    </source>
</evidence>
<dbReference type="InterPro" id="IPR048427">
    <property type="entry name" value="YpoC"/>
</dbReference>
<organism evidence="2 3">
    <name type="scientific">Bacillus infantis</name>
    <dbReference type="NCBI Taxonomy" id="324767"/>
    <lineage>
        <taxon>Bacteria</taxon>
        <taxon>Bacillati</taxon>
        <taxon>Bacillota</taxon>
        <taxon>Bacilli</taxon>
        <taxon>Bacillales</taxon>
        <taxon>Bacillaceae</taxon>
        <taxon>Bacillus</taxon>
    </lineage>
</organism>
<reference evidence="2 3" key="1">
    <citation type="submission" date="2019-08" db="EMBL/GenBank/DDBJ databases">
        <title>Bacillus genomes from the desert of Cuatro Cienegas, Coahuila.</title>
        <authorList>
            <person name="Olmedo-Alvarez G."/>
        </authorList>
    </citation>
    <scope>NUCLEOTIDE SEQUENCE [LARGE SCALE GENOMIC DNA]</scope>
    <source>
        <strain evidence="2 3">CH446_14T</strain>
    </source>
</reference>
<dbReference type="AlphaFoldDB" id="A0A5D4RCU8"/>
<dbReference type="Proteomes" id="UP000322139">
    <property type="component" value="Unassembled WGS sequence"/>
</dbReference>
<accession>A0A5D4RCU8</accession>
<feature type="domain" description="YpoC-like" evidence="1">
    <location>
        <begin position="62"/>
        <end position="169"/>
    </location>
</feature>
<name>A0A5D4RCU8_9BACI</name>
<gene>
    <name evidence="2" type="ORF">FZD51_08635</name>
</gene>